<dbReference type="RefSeq" id="WP_380936504.1">
    <property type="nucleotide sequence ID" value="NZ_JBHUPB010000011.1"/>
</dbReference>
<evidence type="ECO:0000313" key="1">
    <source>
        <dbReference type="EMBL" id="MFD2969102.1"/>
    </source>
</evidence>
<protein>
    <submittedName>
        <fullName evidence="1">Uncharacterized protein</fullName>
    </submittedName>
</protein>
<gene>
    <name evidence="1" type="ORF">ACFS7Y_17040</name>
</gene>
<accession>A0ABW6BII6</accession>
<name>A0ABW6BII6_9SPHI</name>
<organism evidence="1 2">
    <name type="scientific">Sphingobacterium bambusae</name>
    <dbReference type="NCBI Taxonomy" id="662858"/>
    <lineage>
        <taxon>Bacteria</taxon>
        <taxon>Pseudomonadati</taxon>
        <taxon>Bacteroidota</taxon>
        <taxon>Sphingobacteriia</taxon>
        <taxon>Sphingobacteriales</taxon>
        <taxon>Sphingobacteriaceae</taxon>
        <taxon>Sphingobacterium</taxon>
    </lineage>
</organism>
<sequence length="56" mass="6282">MVRTGKTVSVMNAHGARKMAANPQYPVGSYQVTENKRLLPIPQREVNLDTLTQNEQ</sequence>
<dbReference type="Gene3D" id="1.25.40.390">
    <property type="match status" value="1"/>
</dbReference>
<keyword evidence="2" id="KW-1185">Reference proteome</keyword>
<dbReference type="Proteomes" id="UP001597525">
    <property type="component" value="Unassembled WGS sequence"/>
</dbReference>
<reference evidence="2" key="1">
    <citation type="journal article" date="2019" name="Int. J. Syst. Evol. Microbiol.">
        <title>The Global Catalogue of Microorganisms (GCM) 10K type strain sequencing project: providing services to taxonomists for standard genome sequencing and annotation.</title>
        <authorList>
            <consortium name="The Broad Institute Genomics Platform"/>
            <consortium name="The Broad Institute Genome Sequencing Center for Infectious Disease"/>
            <person name="Wu L."/>
            <person name="Ma J."/>
        </authorList>
    </citation>
    <scope>NUCLEOTIDE SEQUENCE [LARGE SCALE GENOMIC DNA]</scope>
    <source>
        <strain evidence="2">KCTC 22814</strain>
    </source>
</reference>
<evidence type="ECO:0000313" key="2">
    <source>
        <dbReference type="Proteomes" id="UP001597525"/>
    </source>
</evidence>
<dbReference type="EMBL" id="JBHUPB010000011">
    <property type="protein sequence ID" value="MFD2969102.1"/>
    <property type="molecule type" value="Genomic_DNA"/>
</dbReference>
<proteinExistence type="predicted"/>
<comment type="caution">
    <text evidence="1">The sequence shown here is derived from an EMBL/GenBank/DDBJ whole genome shotgun (WGS) entry which is preliminary data.</text>
</comment>